<reference evidence="1 2" key="1">
    <citation type="submission" date="2019-08" db="EMBL/GenBank/DDBJ databases">
        <title>Draft genome sequence of Lysobacter sp. UKS-15.</title>
        <authorList>
            <person name="Im W.-T."/>
        </authorList>
    </citation>
    <scope>NUCLEOTIDE SEQUENCE [LARGE SCALE GENOMIC DNA]</scope>
    <source>
        <strain evidence="1 2">UKS-15</strain>
    </source>
</reference>
<dbReference type="Proteomes" id="UP000323164">
    <property type="component" value="Unassembled WGS sequence"/>
</dbReference>
<sequence>MRMSRAIPPLLMVTLAACGPPVDPNAEAKLKAQQDAAAAEQMAHDLDVQLGNQNWTLARAQCDVIAYRYPKSAVVQRFATRCAEAKAKAEEQGESARLAGLWSYQTSPVGEGKQLNASIYAKDDIDTGAGRSHVRLIFRDHPSWGRSSYLVLDNGDFNCYDGCTLKVKVDGKPRSMAGSRPKTDEAIAMFVEDERALWRTVTHSKTIEITLPLKGAPPQTAVFEVGGLDASQMPGW</sequence>
<comment type="caution">
    <text evidence="1">The sequence shown here is derived from an EMBL/GenBank/DDBJ whole genome shotgun (WGS) entry which is preliminary data.</text>
</comment>
<dbReference type="PROSITE" id="PS51257">
    <property type="entry name" value="PROKAR_LIPOPROTEIN"/>
    <property type="match status" value="1"/>
</dbReference>
<keyword evidence="2" id="KW-1185">Reference proteome</keyword>
<name>A0A5D8Z4X1_9GAMM</name>
<dbReference type="AlphaFoldDB" id="A0A5D8Z4X1"/>
<gene>
    <name evidence="1" type="ORF">FW784_07910</name>
</gene>
<organism evidence="1 2">
    <name type="scientific">Cognatilysobacter lacus</name>
    <dbReference type="NCBI Taxonomy" id="1643323"/>
    <lineage>
        <taxon>Bacteria</taxon>
        <taxon>Pseudomonadati</taxon>
        <taxon>Pseudomonadota</taxon>
        <taxon>Gammaproteobacteria</taxon>
        <taxon>Lysobacterales</taxon>
        <taxon>Lysobacteraceae</taxon>
        <taxon>Cognatilysobacter</taxon>
    </lineage>
</organism>
<evidence type="ECO:0000313" key="2">
    <source>
        <dbReference type="Proteomes" id="UP000323164"/>
    </source>
</evidence>
<dbReference type="EMBL" id="VTRV01000070">
    <property type="protein sequence ID" value="TZF89789.1"/>
    <property type="molecule type" value="Genomic_DNA"/>
</dbReference>
<proteinExistence type="predicted"/>
<accession>A0A5D8Z4X1</accession>
<protein>
    <recommendedName>
        <fullName evidence="3">Lipoprotein</fullName>
    </recommendedName>
</protein>
<evidence type="ECO:0008006" key="3">
    <source>
        <dbReference type="Google" id="ProtNLM"/>
    </source>
</evidence>
<dbReference type="RefSeq" id="WP_187770722.1">
    <property type="nucleotide sequence ID" value="NZ_VTRV01000070.1"/>
</dbReference>
<evidence type="ECO:0000313" key="1">
    <source>
        <dbReference type="EMBL" id="TZF89789.1"/>
    </source>
</evidence>